<proteinExistence type="evidence at transcript level"/>
<reference evidence="2" key="1">
    <citation type="submission" date="2007-06" db="EMBL/GenBank/DDBJ databases">
        <title>Full length cDNA sequences from Sitka Spruce (Picea sitchensis).</title>
        <authorList>
            <person name="Ralph S.G."/>
            <person name="Chun H.E."/>
            <person name="Liao N."/>
            <person name="Ali J."/>
            <person name="Reid K."/>
            <person name="Kolosova N."/>
            <person name="Cooper N."/>
            <person name="Cullis C."/>
            <person name="Jancsik S."/>
            <person name="Moore R."/>
            <person name="Mayo M."/>
            <person name="Wagner S."/>
            <person name="Holt R.A."/>
            <person name="Jones S.J.M."/>
            <person name="Marra M.A."/>
            <person name="Ritland C.E."/>
            <person name="Ritland K."/>
            <person name="Bohlmann J."/>
        </authorList>
    </citation>
    <scope>NUCLEOTIDE SEQUENCE</scope>
    <source>
        <tissue evidence="2">Green portion of the leader tissue</tissue>
    </source>
</reference>
<sequence length="75" mass="8368">MSKKMVFKSTIDDERSKMRAMKAVAGGLYRSQQGGGKDNCRGRNRSCVSRKKIKEIGVQSRAAERRSCQGREKGS</sequence>
<protein>
    <submittedName>
        <fullName evidence="2">Uncharacterized protein</fullName>
    </submittedName>
</protein>
<dbReference type="AlphaFoldDB" id="B8LMM6"/>
<feature type="compositionally biased region" description="Basic and acidic residues" evidence="1">
    <location>
        <begin position="62"/>
        <end position="75"/>
    </location>
</feature>
<evidence type="ECO:0000313" key="2">
    <source>
        <dbReference type="EMBL" id="ABR16906.1"/>
    </source>
</evidence>
<dbReference type="EMBL" id="EF677051">
    <property type="protein sequence ID" value="ABR16906.1"/>
    <property type="molecule type" value="mRNA"/>
</dbReference>
<name>B8LMM6_PICSI</name>
<feature type="region of interest" description="Disordered" evidence="1">
    <location>
        <begin position="51"/>
        <end position="75"/>
    </location>
</feature>
<organism evidence="2">
    <name type="scientific">Picea sitchensis</name>
    <name type="common">Sitka spruce</name>
    <name type="synonym">Pinus sitchensis</name>
    <dbReference type="NCBI Taxonomy" id="3332"/>
    <lineage>
        <taxon>Eukaryota</taxon>
        <taxon>Viridiplantae</taxon>
        <taxon>Streptophyta</taxon>
        <taxon>Embryophyta</taxon>
        <taxon>Tracheophyta</taxon>
        <taxon>Spermatophyta</taxon>
        <taxon>Pinopsida</taxon>
        <taxon>Pinidae</taxon>
        <taxon>Conifers I</taxon>
        <taxon>Pinales</taxon>
        <taxon>Pinaceae</taxon>
        <taxon>Picea</taxon>
    </lineage>
</organism>
<evidence type="ECO:0000256" key="1">
    <source>
        <dbReference type="SAM" id="MobiDB-lite"/>
    </source>
</evidence>
<accession>B8LMM6</accession>